<evidence type="ECO:0000313" key="3">
    <source>
        <dbReference type="Proteomes" id="UP000589716"/>
    </source>
</evidence>
<feature type="transmembrane region" description="Helical" evidence="1">
    <location>
        <begin position="20"/>
        <end position="44"/>
    </location>
</feature>
<dbReference type="EMBL" id="JACCKX010000001">
    <property type="protein sequence ID" value="NZA02497.1"/>
    <property type="molecule type" value="Genomic_DNA"/>
</dbReference>
<keyword evidence="1" id="KW-1133">Transmembrane helix</keyword>
<reference evidence="2 3" key="1">
    <citation type="submission" date="2020-07" db="EMBL/GenBank/DDBJ databases">
        <authorList>
            <person name="Maaloum M."/>
        </authorList>
    </citation>
    <scope>NUCLEOTIDE SEQUENCE [LARGE SCALE GENOMIC DNA]</scope>
    <source>
        <strain evidence="2 3">GCS-AN-3</strain>
    </source>
</reference>
<accession>A0A853IX80</accession>
<organism evidence="2 3">
    <name type="scientific">Ottowia beijingensis</name>
    <dbReference type="NCBI Taxonomy" id="1207057"/>
    <lineage>
        <taxon>Bacteria</taxon>
        <taxon>Pseudomonadati</taxon>
        <taxon>Pseudomonadota</taxon>
        <taxon>Betaproteobacteria</taxon>
        <taxon>Burkholderiales</taxon>
        <taxon>Comamonadaceae</taxon>
        <taxon>Ottowia</taxon>
    </lineage>
</organism>
<name>A0A853IX80_9BURK</name>
<gene>
    <name evidence="2" type="ORF">H0I39_13345</name>
</gene>
<sequence>MIRQKKRSEGISTHFKREALIMAALPWALALIALLAGLLVPWLLF</sequence>
<evidence type="ECO:0000256" key="1">
    <source>
        <dbReference type="SAM" id="Phobius"/>
    </source>
</evidence>
<dbReference type="AlphaFoldDB" id="A0A853IX80"/>
<dbReference type="Proteomes" id="UP000589716">
    <property type="component" value="Unassembled WGS sequence"/>
</dbReference>
<comment type="caution">
    <text evidence="2">The sequence shown here is derived from an EMBL/GenBank/DDBJ whole genome shotgun (WGS) entry which is preliminary data.</text>
</comment>
<keyword evidence="1" id="KW-0812">Transmembrane</keyword>
<keyword evidence="3" id="KW-1185">Reference proteome</keyword>
<keyword evidence="1" id="KW-0472">Membrane</keyword>
<proteinExistence type="predicted"/>
<dbReference type="RefSeq" id="WP_180550827.1">
    <property type="nucleotide sequence ID" value="NZ_JACCKX010000001.1"/>
</dbReference>
<evidence type="ECO:0000313" key="2">
    <source>
        <dbReference type="EMBL" id="NZA02497.1"/>
    </source>
</evidence>
<protein>
    <submittedName>
        <fullName evidence="2">Uncharacterized protein</fullName>
    </submittedName>
</protein>